<sequence length="255" mass="28976">MIQLPKVATLKPKSQPHNFFIWGETMSGKSYFSSYFPNPLVLNTDGNSEQGQAPSIQIRNIRDANGKLQQSAIKQLDDIITALQVENPKRPPKEQFQTIVIDVIDDICVMIEQAICINEGVQALSDIPWSKGYAMFNSALQQFVMDLKALPMNVIYISREISITDEKSNITTYKQSLKDKYYNVINGNCDLVIRTSKVGAGQNIHYMREVKAARTKYLPENITNKRVLDLLLTCQGMFSDEVLKQYKESKKKESK</sequence>
<protein>
    <submittedName>
        <fullName evidence="1">NTP-binding protein</fullName>
    </submittedName>
</protein>
<gene>
    <name evidence="1" type="ORF">A3P64_05775</name>
</gene>
<reference evidence="1 2" key="1">
    <citation type="submission" date="2017-05" db="EMBL/GenBank/DDBJ databases">
        <title>Lactobacillus johnsonii from commercial turkeys.</title>
        <authorList>
            <person name="Johnson T.J."/>
            <person name="Youmans B."/>
        </authorList>
    </citation>
    <scope>NUCLEOTIDE SEQUENCE [LARGE SCALE GENOMIC DNA]</scope>
    <source>
        <strain evidence="1 2">UMNLJ54</strain>
    </source>
</reference>
<comment type="caution">
    <text evidence="1">The sequence shown here is derived from an EMBL/GenBank/DDBJ whole genome shotgun (WGS) entry which is preliminary data.</text>
</comment>
<name>A0AAX0PUL6_LACJH</name>
<proteinExistence type="predicted"/>
<dbReference type="Pfam" id="PF13479">
    <property type="entry name" value="AAA_24"/>
    <property type="match status" value="1"/>
</dbReference>
<evidence type="ECO:0000313" key="1">
    <source>
        <dbReference type="EMBL" id="PAB52584.1"/>
    </source>
</evidence>
<dbReference type="RefSeq" id="WP_095154515.1">
    <property type="nucleotide sequence ID" value="NZ_NIBB01000031.1"/>
</dbReference>
<dbReference type="Proteomes" id="UP000216448">
    <property type="component" value="Unassembled WGS sequence"/>
</dbReference>
<evidence type="ECO:0000313" key="2">
    <source>
        <dbReference type="Proteomes" id="UP000216448"/>
    </source>
</evidence>
<accession>A0AAX0PUL6</accession>
<dbReference type="AlphaFoldDB" id="A0AAX0PUL6"/>
<dbReference type="EMBL" id="NIBB01000031">
    <property type="protein sequence ID" value="PAB52584.1"/>
    <property type="molecule type" value="Genomic_DNA"/>
</dbReference>
<organism evidence="1 2">
    <name type="scientific">Lactobacillus johnsonii</name>
    <dbReference type="NCBI Taxonomy" id="33959"/>
    <lineage>
        <taxon>Bacteria</taxon>
        <taxon>Bacillati</taxon>
        <taxon>Bacillota</taxon>
        <taxon>Bacilli</taxon>
        <taxon>Lactobacillales</taxon>
        <taxon>Lactobacillaceae</taxon>
        <taxon>Lactobacillus</taxon>
    </lineage>
</organism>